<evidence type="ECO:0000313" key="1">
    <source>
        <dbReference type="EMBL" id="KAF7817979.1"/>
    </source>
</evidence>
<dbReference type="EMBL" id="JAAIUW010000008">
    <property type="protein sequence ID" value="KAF7817979.1"/>
    <property type="molecule type" value="Genomic_DNA"/>
</dbReference>
<name>A0A834TID1_9FABA</name>
<proteinExistence type="predicted"/>
<comment type="caution">
    <text evidence="1">The sequence shown here is derived from an EMBL/GenBank/DDBJ whole genome shotgun (WGS) entry which is preliminary data.</text>
</comment>
<dbReference type="AlphaFoldDB" id="A0A834TID1"/>
<keyword evidence="2" id="KW-1185">Reference proteome</keyword>
<reference evidence="1" key="1">
    <citation type="submission" date="2020-09" db="EMBL/GenBank/DDBJ databases">
        <title>Genome-Enabled Discovery of Anthraquinone Biosynthesis in Senna tora.</title>
        <authorList>
            <person name="Kang S.-H."/>
            <person name="Pandey R.P."/>
            <person name="Lee C.-M."/>
            <person name="Sim J.-S."/>
            <person name="Jeong J.-T."/>
            <person name="Choi B.-S."/>
            <person name="Jung M."/>
            <person name="Ginzburg D."/>
            <person name="Zhao K."/>
            <person name="Won S.Y."/>
            <person name="Oh T.-J."/>
            <person name="Yu Y."/>
            <person name="Kim N.-H."/>
            <person name="Lee O.R."/>
            <person name="Lee T.-H."/>
            <person name="Bashyal P."/>
            <person name="Kim T.-S."/>
            <person name="Lee W.-H."/>
            <person name="Kawkins C."/>
            <person name="Kim C.-K."/>
            <person name="Kim J.S."/>
            <person name="Ahn B.O."/>
            <person name="Rhee S.Y."/>
            <person name="Sohng J.K."/>
        </authorList>
    </citation>
    <scope>NUCLEOTIDE SEQUENCE</scope>
    <source>
        <tissue evidence="1">Leaf</tissue>
    </source>
</reference>
<protein>
    <submittedName>
        <fullName evidence="1">Uncharacterized protein</fullName>
    </submittedName>
</protein>
<evidence type="ECO:0000313" key="2">
    <source>
        <dbReference type="Proteomes" id="UP000634136"/>
    </source>
</evidence>
<organism evidence="1 2">
    <name type="scientific">Senna tora</name>
    <dbReference type="NCBI Taxonomy" id="362788"/>
    <lineage>
        <taxon>Eukaryota</taxon>
        <taxon>Viridiplantae</taxon>
        <taxon>Streptophyta</taxon>
        <taxon>Embryophyta</taxon>
        <taxon>Tracheophyta</taxon>
        <taxon>Spermatophyta</taxon>
        <taxon>Magnoliopsida</taxon>
        <taxon>eudicotyledons</taxon>
        <taxon>Gunneridae</taxon>
        <taxon>Pentapetalae</taxon>
        <taxon>rosids</taxon>
        <taxon>fabids</taxon>
        <taxon>Fabales</taxon>
        <taxon>Fabaceae</taxon>
        <taxon>Caesalpinioideae</taxon>
        <taxon>Cassia clade</taxon>
        <taxon>Senna</taxon>
    </lineage>
</organism>
<gene>
    <name evidence="1" type="ORF">G2W53_023434</name>
</gene>
<accession>A0A834TID1</accession>
<sequence>MAAKEFIMRAKQMGLQRERVGQYKMIVGKDKIPSA</sequence>
<dbReference type="Proteomes" id="UP000634136">
    <property type="component" value="Unassembled WGS sequence"/>
</dbReference>